<keyword evidence="9" id="KW-0234">DNA repair</keyword>
<dbReference type="InterPro" id="IPR023875">
    <property type="entry name" value="DNA_repair_put"/>
</dbReference>
<evidence type="ECO:0000256" key="8">
    <source>
        <dbReference type="ARBA" id="ARBA00023014"/>
    </source>
</evidence>
<dbReference type="InterPro" id="IPR051536">
    <property type="entry name" value="UDG_Type-4/5"/>
</dbReference>
<sequence>MLAGVPPWQVVFSFKDTPDLFGSDLPPPEAEGTFRVSRRFLDLAAAASLHSDPERFALLYRILWRLRSQPALLDLSTDADIARANDMAKNVRRDIHKMHAFVRFREMPAGEGERMVAWFEPEHHIIEAGAPFFARRFPNMLWSILSPEVSAHWNGDDLSFGPGAGRKDAPEHDRLEEMWKAYYASIFNPARLKPNAMRSEMPEKYWNNLPEAELIAPLMAEARKRTEDMVRRGATAPKANRQTPIPARVPSIPVAGDALDALREKARGCRMCPLWKPATQTVFGEGPQEAEIMFVGEQPGDKEDLAGHPFIGPAGQLFDRALGEAGLDRSSAYITNAVKHFKFTPRGKIRLHQKPNTTEIRACRPWLDQELDIVKPKLVIALGATAAQSLFGRAMPIGPNRGQFLRAGDARALITVHPSYLLRVPEEERKAEEYARFVEDLKLAHLVLKKAA</sequence>
<dbReference type="PANTHER" id="PTHR33693:SF9">
    <property type="entry name" value="TYPE-4 URACIL-DNA GLYCOSYLASE"/>
    <property type="match status" value="1"/>
</dbReference>
<dbReference type="PANTHER" id="PTHR33693">
    <property type="entry name" value="TYPE-5 URACIL-DNA GLYCOSYLASE"/>
    <property type="match status" value="1"/>
</dbReference>
<dbReference type="Pfam" id="PF13566">
    <property type="entry name" value="DUF4130"/>
    <property type="match status" value="1"/>
</dbReference>
<evidence type="ECO:0000256" key="3">
    <source>
        <dbReference type="ARBA" id="ARBA00022485"/>
    </source>
</evidence>
<dbReference type="AlphaFoldDB" id="A0A6S6QG47"/>
<dbReference type="GO" id="GO:0051539">
    <property type="term" value="F:4 iron, 4 sulfur cluster binding"/>
    <property type="evidence" value="ECO:0007669"/>
    <property type="project" value="UniProtKB-KW"/>
</dbReference>
<keyword evidence="12" id="KW-1185">Reference proteome</keyword>
<accession>A0A6S6QG47</accession>
<dbReference type="GO" id="GO:0097506">
    <property type="term" value="F:deaminated base DNA N-glycosylase activity"/>
    <property type="evidence" value="ECO:0007669"/>
    <property type="project" value="UniProtKB-ARBA"/>
</dbReference>
<evidence type="ECO:0000256" key="7">
    <source>
        <dbReference type="ARBA" id="ARBA00023004"/>
    </source>
</evidence>
<organism evidence="11 12">
    <name type="scientific">Terrihabitans soli</name>
    <dbReference type="NCBI Taxonomy" id="708113"/>
    <lineage>
        <taxon>Bacteria</taxon>
        <taxon>Pseudomonadati</taxon>
        <taxon>Pseudomonadota</taxon>
        <taxon>Alphaproteobacteria</taxon>
        <taxon>Hyphomicrobiales</taxon>
        <taxon>Terrihabitans</taxon>
    </lineage>
</organism>
<evidence type="ECO:0000313" key="11">
    <source>
        <dbReference type="EMBL" id="BCJ90083.1"/>
    </source>
</evidence>
<dbReference type="SMART" id="SM00986">
    <property type="entry name" value="UDG"/>
    <property type="match status" value="1"/>
</dbReference>
<evidence type="ECO:0000256" key="5">
    <source>
        <dbReference type="ARBA" id="ARBA00022763"/>
    </source>
</evidence>
<dbReference type="Pfam" id="PF03167">
    <property type="entry name" value="UDG"/>
    <property type="match status" value="1"/>
</dbReference>
<feature type="domain" description="Uracil-DNA glycosylase-like" evidence="10">
    <location>
        <begin position="283"/>
        <end position="442"/>
    </location>
</feature>
<keyword evidence="3" id="KW-0004">4Fe-4S</keyword>
<evidence type="ECO:0000256" key="9">
    <source>
        <dbReference type="ARBA" id="ARBA00023204"/>
    </source>
</evidence>
<keyword evidence="5" id="KW-0227">DNA damage</keyword>
<dbReference type="GO" id="GO:0046872">
    <property type="term" value="F:metal ion binding"/>
    <property type="evidence" value="ECO:0007669"/>
    <property type="project" value="UniProtKB-KW"/>
</dbReference>
<dbReference type="InterPro" id="IPR036895">
    <property type="entry name" value="Uracil-DNA_glycosylase-like_sf"/>
</dbReference>
<proteinExistence type="inferred from homology"/>
<evidence type="ECO:0000256" key="4">
    <source>
        <dbReference type="ARBA" id="ARBA00022723"/>
    </source>
</evidence>
<dbReference type="InterPro" id="IPR005273">
    <property type="entry name" value="Ura-DNA_glyco_family4"/>
</dbReference>
<dbReference type="EMBL" id="AP023361">
    <property type="protein sequence ID" value="BCJ90083.1"/>
    <property type="molecule type" value="Genomic_DNA"/>
</dbReference>
<dbReference type="KEGG" id="tso:IZ6_08180"/>
<evidence type="ECO:0000259" key="10">
    <source>
        <dbReference type="SMART" id="SM00986"/>
    </source>
</evidence>
<name>A0A6S6QG47_9HYPH</name>
<evidence type="ECO:0000256" key="6">
    <source>
        <dbReference type="ARBA" id="ARBA00022801"/>
    </source>
</evidence>
<comment type="similarity">
    <text evidence="1">Belongs to the uracil-DNA glycosylase (UDG) superfamily. Type 4 (UDGa) family.</text>
</comment>
<dbReference type="Proteomes" id="UP000515317">
    <property type="component" value="Chromosome"/>
</dbReference>
<evidence type="ECO:0000313" key="12">
    <source>
        <dbReference type="Proteomes" id="UP000515317"/>
    </source>
</evidence>
<dbReference type="NCBIfam" id="TIGR03915">
    <property type="entry name" value="SAM_7_link_chp"/>
    <property type="match status" value="1"/>
</dbReference>
<dbReference type="InterPro" id="IPR005122">
    <property type="entry name" value="Uracil-DNA_glycosylase-like"/>
</dbReference>
<keyword evidence="6" id="KW-0378">Hydrolase</keyword>
<dbReference type="NCBIfam" id="TIGR03914">
    <property type="entry name" value="UDG_fam_dom"/>
    <property type="match status" value="1"/>
</dbReference>
<keyword evidence="4" id="KW-0479">Metal-binding</keyword>
<dbReference type="InterPro" id="IPR025404">
    <property type="entry name" value="DUF4130"/>
</dbReference>
<gene>
    <name evidence="11" type="ORF">IZ6_08180</name>
</gene>
<dbReference type="CDD" id="cd10030">
    <property type="entry name" value="UDG-F4_TTUDGA_SPO1dp_like"/>
    <property type="match status" value="1"/>
</dbReference>
<dbReference type="GO" id="GO:0006281">
    <property type="term" value="P:DNA repair"/>
    <property type="evidence" value="ECO:0007669"/>
    <property type="project" value="UniProtKB-KW"/>
</dbReference>
<dbReference type="SMART" id="SM00987">
    <property type="entry name" value="UreE_C"/>
    <property type="match status" value="1"/>
</dbReference>
<keyword evidence="8" id="KW-0411">Iron-sulfur</keyword>
<protein>
    <recommendedName>
        <fullName evidence="2">Type-4 uracil-DNA glycosylase</fullName>
    </recommendedName>
</protein>
<keyword evidence="7" id="KW-0408">Iron</keyword>
<dbReference type="Gene3D" id="3.40.470.10">
    <property type="entry name" value="Uracil-DNA glycosylase-like domain"/>
    <property type="match status" value="1"/>
</dbReference>
<evidence type="ECO:0000256" key="2">
    <source>
        <dbReference type="ARBA" id="ARBA00019403"/>
    </source>
</evidence>
<reference evidence="11 12" key="1">
    <citation type="submission" date="2020-08" db="EMBL/GenBank/DDBJ databases">
        <title>Genome sequence of Rhizobiales bacterium strain IZ6.</title>
        <authorList>
            <person name="Nakai R."/>
            <person name="Naganuma T."/>
        </authorList>
    </citation>
    <scope>NUCLEOTIDE SEQUENCE [LARGE SCALE GENOMIC DNA]</scope>
    <source>
        <strain evidence="11 12">IZ6</strain>
    </source>
</reference>
<evidence type="ECO:0000256" key="1">
    <source>
        <dbReference type="ARBA" id="ARBA00006521"/>
    </source>
</evidence>
<dbReference type="SUPFAM" id="SSF52141">
    <property type="entry name" value="Uracil-DNA glycosylase-like"/>
    <property type="match status" value="1"/>
</dbReference>
<dbReference type="NCBIfam" id="TIGR00758">
    <property type="entry name" value="UDG_fam4"/>
    <property type="match status" value="1"/>
</dbReference>